<dbReference type="InterPro" id="IPR042183">
    <property type="entry name" value="MmgE/PrpD_sf_1"/>
</dbReference>
<name>A0A9X2X8N6_9HYPH</name>
<proteinExistence type="predicted"/>
<dbReference type="AlphaFoldDB" id="A0A9X2X8N6"/>
<accession>A0A9X2X8N6</accession>
<dbReference type="Pfam" id="PF03972">
    <property type="entry name" value="MmgE_PrpD_N"/>
    <property type="match status" value="1"/>
</dbReference>
<dbReference type="EMBL" id="JAODNV010000009">
    <property type="protein sequence ID" value="MCT8990459.1"/>
    <property type="molecule type" value="Genomic_DNA"/>
</dbReference>
<gene>
    <name evidence="2" type="ORF">NYR54_09170</name>
</gene>
<sequence>MNAREFLKPLDLIDGRKLWSLAGLHAADTLACLAAGAGTLEGRALAVFYAGSGLCEPFASAAAAAAIIRLTEWDDIHVPSCVTPGSVAVPVALVLARDDVEFAASVCAGYGVGVALGEAVGGVSALPETWPGLFAAPAIAAVTASTALGLSAEKRAHALVMALAGSSGRHGRPVGMPSARWFVVGEAALKGMRAALAAQAGVKGDLNLLSPQWLKAQSAAATELKPLPPDAIASVGLKPYVSARQGINAIEAFHRFLSKGAEPSSIEEIRVSLPPEAVGVVSRPLNPKDRLSTIAHLGLQLGIAAFEPDRLADVARAEPFSAQALALAAKVSVTPDETLAAEAPGRWAAKLAVRMGSEWHESVCLSVPGDPGGESAACEIAARKIASACRGEDTARAIEAIAGLNAGTAKPAVEMMRRTLRRVSANEEPVRSLKESICR</sequence>
<dbReference type="SUPFAM" id="SSF103378">
    <property type="entry name" value="2-methylcitrate dehydratase PrpD"/>
    <property type="match status" value="1"/>
</dbReference>
<comment type="caution">
    <text evidence="2">The sequence shown here is derived from an EMBL/GenBank/DDBJ whole genome shotgun (WGS) entry which is preliminary data.</text>
</comment>
<evidence type="ECO:0000313" key="2">
    <source>
        <dbReference type="EMBL" id="MCT8990459.1"/>
    </source>
</evidence>
<dbReference type="Gene3D" id="3.30.1330.120">
    <property type="entry name" value="2-methylcitrate dehydratase PrpD"/>
    <property type="match status" value="1"/>
</dbReference>
<dbReference type="Proteomes" id="UP001149009">
    <property type="component" value="Unassembled WGS sequence"/>
</dbReference>
<keyword evidence="3" id="KW-1185">Reference proteome</keyword>
<protein>
    <submittedName>
        <fullName evidence="2">MmgE/PrpD family protein</fullName>
    </submittedName>
</protein>
<reference evidence="2" key="1">
    <citation type="submission" date="2022-08" db="EMBL/GenBank/DDBJ databases">
        <title>Chelativorans sichuanense sp. nov., a paraffin oil-degrading bacterium isolated from a mixture of oil-based drill cuttings and paddy soil.</title>
        <authorList>
            <person name="Yu J."/>
            <person name="Liu H."/>
            <person name="Chen Q."/>
        </authorList>
    </citation>
    <scope>NUCLEOTIDE SEQUENCE</scope>
    <source>
        <strain evidence="2">SCAU 2101</strain>
    </source>
</reference>
<organism evidence="2 3">
    <name type="scientific">Chelativorans petroleitrophicus</name>
    <dbReference type="NCBI Taxonomy" id="2975484"/>
    <lineage>
        <taxon>Bacteria</taxon>
        <taxon>Pseudomonadati</taxon>
        <taxon>Pseudomonadota</taxon>
        <taxon>Alphaproteobacteria</taxon>
        <taxon>Hyphomicrobiales</taxon>
        <taxon>Phyllobacteriaceae</taxon>
        <taxon>Chelativorans</taxon>
    </lineage>
</organism>
<evidence type="ECO:0000313" key="3">
    <source>
        <dbReference type="Proteomes" id="UP001149009"/>
    </source>
</evidence>
<dbReference type="InterPro" id="IPR045336">
    <property type="entry name" value="MmgE_PrpD_N"/>
</dbReference>
<feature type="domain" description="MmgE/PrpD N-terminal" evidence="1">
    <location>
        <begin position="22"/>
        <end position="214"/>
    </location>
</feature>
<dbReference type="GO" id="GO:0016829">
    <property type="term" value="F:lyase activity"/>
    <property type="evidence" value="ECO:0007669"/>
    <property type="project" value="InterPro"/>
</dbReference>
<dbReference type="RefSeq" id="WP_261515335.1">
    <property type="nucleotide sequence ID" value="NZ_JAODNV010000009.1"/>
</dbReference>
<dbReference type="Gene3D" id="1.10.4100.10">
    <property type="entry name" value="2-methylcitrate dehydratase PrpD"/>
    <property type="match status" value="1"/>
</dbReference>
<evidence type="ECO:0000259" key="1">
    <source>
        <dbReference type="Pfam" id="PF03972"/>
    </source>
</evidence>
<dbReference type="InterPro" id="IPR042188">
    <property type="entry name" value="MmgE/PrpD_sf_2"/>
</dbReference>
<dbReference type="InterPro" id="IPR036148">
    <property type="entry name" value="MmgE/PrpD_sf"/>
</dbReference>